<sequence>MASFAQLMAEQAQVAVRLTGADHTSWNRVWDVLEADSRWWGLACRDNSLRYHPEHIVESLQTMFDRAGEQHGDWTLQRYKEAIRVILHENIHLLAARGTSHSTGMDAYKEQPAHEVVEEATTELATQILLDRYIDELDLERIAPGISEASTPPPYGEYRPAVERFANAVGARIELSGDEVILRMAVVNAEDKFRVAAELLYDKTLSDVMPAQARAGAVAEIEAVMKPAFASIHGYDPNDPLDVKMSALAGLQAFQQANTKINDIVEYWSTNQDLRRSMDAGLGAAPPLHSAQGPASGTTPAPRRSANQPQAHRQPPASRGD</sequence>
<reference evidence="2 3" key="1">
    <citation type="submission" date="2019-03" db="EMBL/GenBank/DDBJ databases">
        <title>Genomic Encyclopedia of Type Strains, Phase III (KMG-III): the genomes of soil and plant-associated and newly described type strains.</title>
        <authorList>
            <person name="Whitman W."/>
        </authorList>
    </citation>
    <scope>NUCLEOTIDE SEQUENCE [LARGE SCALE GENOMIC DNA]</scope>
    <source>
        <strain evidence="2 3">VKM Ac-2573</strain>
    </source>
</reference>
<dbReference type="EMBL" id="SODP01000002">
    <property type="protein sequence ID" value="TDW71438.1"/>
    <property type="molecule type" value="Genomic_DNA"/>
</dbReference>
<name>A0A4R8C688_9ACTN</name>
<evidence type="ECO:0000313" key="3">
    <source>
        <dbReference type="Proteomes" id="UP000295146"/>
    </source>
</evidence>
<dbReference type="AlphaFoldDB" id="A0A4R8C688"/>
<organism evidence="2 3">
    <name type="scientific">Kribbella pratensis</name>
    <dbReference type="NCBI Taxonomy" id="2512112"/>
    <lineage>
        <taxon>Bacteria</taxon>
        <taxon>Bacillati</taxon>
        <taxon>Actinomycetota</taxon>
        <taxon>Actinomycetes</taxon>
        <taxon>Propionibacteriales</taxon>
        <taxon>Kribbellaceae</taxon>
        <taxon>Kribbella</taxon>
    </lineage>
</organism>
<feature type="region of interest" description="Disordered" evidence="1">
    <location>
        <begin position="279"/>
        <end position="321"/>
    </location>
</feature>
<dbReference type="Proteomes" id="UP000295146">
    <property type="component" value="Unassembled WGS sequence"/>
</dbReference>
<comment type="caution">
    <text evidence="2">The sequence shown here is derived from an EMBL/GenBank/DDBJ whole genome shotgun (WGS) entry which is preliminary data.</text>
</comment>
<evidence type="ECO:0000256" key="1">
    <source>
        <dbReference type="SAM" id="MobiDB-lite"/>
    </source>
</evidence>
<gene>
    <name evidence="2" type="ORF">EV653_5522</name>
</gene>
<protein>
    <submittedName>
        <fullName evidence="2">Uncharacterized protein</fullName>
    </submittedName>
</protein>
<evidence type="ECO:0000313" key="2">
    <source>
        <dbReference type="EMBL" id="TDW71438.1"/>
    </source>
</evidence>
<feature type="compositionally biased region" description="Polar residues" evidence="1">
    <location>
        <begin position="293"/>
        <end position="311"/>
    </location>
</feature>
<keyword evidence="3" id="KW-1185">Reference proteome</keyword>
<accession>A0A4R8C688</accession>
<proteinExistence type="predicted"/>